<dbReference type="EMBL" id="BJCK01000095">
    <property type="protein sequence ID" value="GCL60617.1"/>
    <property type="molecule type" value="Genomic_DNA"/>
</dbReference>
<keyword evidence="3" id="KW-0328">Glycosyltransferase</keyword>
<dbReference type="PANTHER" id="PTHR33908:SF11">
    <property type="entry name" value="MEMBRANE PROTEIN"/>
    <property type="match status" value="1"/>
</dbReference>
<evidence type="ECO:0000313" key="10">
    <source>
        <dbReference type="EMBL" id="GCL60617.1"/>
    </source>
</evidence>
<protein>
    <submittedName>
        <fullName evidence="10">Glycosyl transferase family protein</fullName>
    </submittedName>
</protein>
<keyword evidence="5 8" id="KW-0812">Transmembrane</keyword>
<evidence type="ECO:0000313" key="11">
    <source>
        <dbReference type="Proteomes" id="UP000441080"/>
    </source>
</evidence>
<evidence type="ECO:0000256" key="2">
    <source>
        <dbReference type="ARBA" id="ARBA00022475"/>
    </source>
</evidence>
<evidence type="ECO:0000256" key="6">
    <source>
        <dbReference type="ARBA" id="ARBA00022989"/>
    </source>
</evidence>
<evidence type="ECO:0000256" key="3">
    <source>
        <dbReference type="ARBA" id="ARBA00022676"/>
    </source>
</evidence>
<dbReference type="GO" id="GO:0016763">
    <property type="term" value="F:pentosyltransferase activity"/>
    <property type="evidence" value="ECO:0007669"/>
    <property type="project" value="TreeGrafter"/>
</dbReference>
<dbReference type="AlphaFoldDB" id="A0AAD3B306"/>
<evidence type="ECO:0000259" key="9">
    <source>
        <dbReference type="Pfam" id="PF13231"/>
    </source>
</evidence>
<keyword evidence="6 8" id="KW-1133">Transmembrane helix</keyword>
<name>A0AAD3B306_MICAE</name>
<dbReference type="PANTHER" id="PTHR33908">
    <property type="entry name" value="MANNOSYLTRANSFERASE YKCB-RELATED"/>
    <property type="match status" value="1"/>
</dbReference>
<feature type="transmembrane region" description="Helical" evidence="8">
    <location>
        <begin position="234"/>
        <end position="252"/>
    </location>
</feature>
<keyword evidence="7 8" id="KW-0472">Membrane</keyword>
<feature type="transmembrane region" description="Helical" evidence="8">
    <location>
        <begin position="99"/>
        <end position="117"/>
    </location>
</feature>
<dbReference type="InterPro" id="IPR038731">
    <property type="entry name" value="RgtA/B/C-like"/>
</dbReference>
<feature type="transmembrane region" description="Helical" evidence="8">
    <location>
        <begin position="29"/>
        <end position="45"/>
    </location>
</feature>
<evidence type="ECO:0000256" key="1">
    <source>
        <dbReference type="ARBA" id="ARBA00004651"/>
    </source>
</evidence>
<feature type="domain" description="Glycosyltransferase RgtA/B/C/D-like" evidence="9">
    <location>
        <begin position="30"/>
        <end position="185"/>
    </location>
</feature>
<feature type="transmembrane region" description="Helical" evidence="8">
    <location>
        <begin position="129"/>
        <end position="160"/>
    </location>
</feature>
<organism evidence="10 11">
    <name type="scientific">Microcystis aeruginosa NIES-3807</name>
    <dbReference type="NCBI Taxonomy" id="2517785"/>
    <lineage>
        <taxon>Bacteria</taxon>
        <taxon>Bacillati</taxon>
        <taxon>Cyanobacteriota</taxon>
        <taxon>Cyanophyceae</taxon>
        <taxon>Oscillatoriophycideae</taxon>
        <taxon>Chroococcales</taxon>
        <taxon>Microcystaceae</taxon>
        <taxon>Microcystis</taxon>
    </lineage>
</organism>
<comment type="caution">
    <text evidence="10">The sequence shown here is derived from an EMBL/GenBank/DDBJ whole genome shotgun (WGS) entry which is preliminary data.</text>
</comment>
<evidence type="ECO:0000256" key="7">
    <source>
        <dbReference type="ARBA" id="ARBA00023136"/>
    </source>
</evidence>
<dbReference type="Pfam" id="PF13231">
    <property type="entry name" value="PMT_2"/>
    <property type="match status" value="1"/>
</dbReference>
<dbReference type="RefSeq" id="WP_159298041.1">
    <property type="nucleotide sequence ID" value="NZ_BJCK01000095.1"/>
</dbReference>
<feature type="transmembrane region" description="Helical" evidence="8">
    <location>
        <begin position="172"/>
        <end position="192"/>
    </location>
</feature>
<sequence length="476" mass="54020">MIDWDESTYILIGQGILEGHLPYTELWDVKPPLLFFTFAAIVGLVGKSIVGIRIVGSLFLSTAAFFVFLSARKLGTTLTGLIAAILFIFMTGEMGGRAIMSEIIAILPLTAAFYVAITQNKSSKLTHYFLLGILLLIATLVRLNLAYLDLVVFIYHLLYWLKERKITWLKNIIALSIGFSLPILSVTIPFLVTDHLQVFYQSVIEAALSYSSSQVSRAETTRGFLQEGFNRGNIFLWLTLVGGIAIVAREILWNPTANPNRKPLILLTLWLFAITISIVSSGNIYGHYIIQILPFLTTLSAIFLSADFWGRFRYPIMILFCIGISNLFTPLVEEYRSALAKVRNGISLSNDQGYRLARFLEEFNPRNEPVYLMEAHIAYWLSDTAPIDRIVAHPSTIAKEYLLRVMLGEKATTESVMADILNKQPLYIVKTLDLLYLREHPKTVKLLNDTIARDYRPVTRIDDLYIYERRERGREN</sequence>
<feature type="transmembrane region" description="Helical" evidence="8">
    <location>
        <begin position="264"/>
        <end position="282"/>
    </location>
</feature>
<proteinExistence type="predicted"/>
<reference evidence="10 11" key="1">
    <citation type="submission" date="2019-02" db="EMBL/GenBank/DDBJ databases">
        <title>Draft genome sequence of Arthrospira platensis NIES-3807.</title>
        <authorList>
            <person name="Yamaguchi H."/>
            <person name="Suzuki S."/>
            <person name="Kawachi M."/>
        </authorList>
    </citation>
    <scope>NUCLEOTIDE SEQUENCE [LARGE SCALE GENOMIC DNA]</scope>
    <source>
        <strain evidence="10 11">NIES-3807</strain>
    </source>
</reference>
<dbReference type="Proteomes" id="UP000441080">
    <property type="component" value="Unassembled WGS sequence"/>
</dbReference>
<dbReference type="InterPro" id="IPR050297">
    <property type="entry name" value="LipidA_mod_glycosyltrf_83"/>
</dbReference>
<evidence type="ECO:0000256" key="5">
    <source>
        <dbReference type="ARBA" id="ARBA00022692"/>
    </source>
</evidence>
<feature type="transmembrane region" description="Helical" evidence="8">
    <location>
        <begin position="288"/>
        <end position="309"/>
    </location>
</feature>
<dbReference type="GO" id="GO:0005886">
    <property type="term" value="C:plasma membrane"/>
    <property type="evidence" value="ECO:0007669"/>
    <property type="project" value="UniProtKB-SubCell"/>
</dbReference>
<evidence type="ECO:0000256" key="4">
    <source>
        <dbReference type="ARBA" id="ARBA00022679"/>
    </source>
</evidence>
<dbReference type="GO" id="GO:0009103">
    <property type="term" value="P:lipopolysaccharide biosynthetic process"/>
    <property type="evidence" value="ECO:0007669"/>
    <property type="project" value="UniProtKB-ARBA"/>
</dbReference>
<keyword evidence="2" id="KW-1003">Cell membrane</keyword>
<comment type="subcellular location">
    <subcellularLocation>
        <location evidence="1">Cell membrane</location>
        <topology evidence="1">Multi-pass membrane protein</topology>
    </subcellularLocation>
</comment>
<feature type="transmembrane region" description="Helical" evidence="8">
    <location>
        <begin position="74"/>
        <end position="92"/>
    </location>
</feature>
<evidence type="ECO:0000256" key="8">
    <source>
        <dbReference type="SAM" id="Phobius"/>
    </source>
</evidence>
<accession>A0AAD3B306</accession>
<keyword evidence="4 10" id="KW-0808">Transferase</keyword>
<gene>
    <name evidence="10" type="ORF">NIES3807_38020</name>
</gene>